<evidence type="ECO:0000313" key="1">
    <source>
        <dbReference type="EMBL" id="KAI3364085.1"/>
    </source>
</evidence>
<dbReference type="EMBL" id="CM041543">
    <property type="protein sequence ID" value="KAI3364085.1"/>
    <property type="molecule type" value="Genomic_DNA"/>
</dbReference>
<sequence>MPRLDHGYYPDLYRVLPCYHNLCGIQQVQVLSASSLPLGLHHRPPPSVPPSRRPGCTPSQVQRERPWMNTSRSGIICPSSSPARAGFFFVGKKDGLLQQARVFTMLDLWNAYHLVKIREGDEWKTGFNTPTGHYKYLLMPFGLTNTPAWGPKAEEAFQRLKRLFTAAPVLTMPDPHLLFIVEVDASNEGVGAGLFQCSPSDNHVHPCAFLSCKLSLAEHNYDVGNRELLAIKVALEEWHHWLEGAELPFIVWTDHKNLQYLKLAKTELSSG</sequence>
<comment type="caution">
    <text evidence="1">The sequence shown here is derived from an EMBL/GenBank/DDBJ whole genome shotgun (WGS) entry which is preliminary data.</text>
</comment>
<proteinExistence type="predicted"/>
<accession>A0ACB8W7S3</accession>
<protein>
    <submittedName>
        <fullName evidence="1">Uncharacterized protein</fullName>
    </submittedName>
</protein>
<reference evidence="1" key="1">
    <citation type="submission" date="2022-04" db="EMBL/GenBank/DDBJ databases">
        <title>Jade perch genome.</title>
        <authorList>
            <person name="Chao B."/>
        </authorList>
    </citation>
    <scope>NUCLEOTIDE SEQUENCE</scope>
    <source>
        <strain evidence="1">CB-2022</strain>
    </source>
</reference>
<organism evidence="1 2">
    <name type="scientific">Scortum barcoo</name>
    <name type="common">barcoo grunter</name>
    <dbReference type="NCBI Taxonomy" id="214431"/>
    <lineage>
        <taxon>Eukaryota</taxon>
        <taxon>Metazoa</taxon>
        <taxon>Chordata</taxon>
        <taxon>Craniata</taxon>
        <taxon>Vertebrata</taxon>
        <taxon>Euteleostomi</taxon>
        <taxon>Actinopterygii</taxon>
        <taxon>Neopterygii</taxon>
        <taxon>Teleostei</taxon>
        <taxon>Neoteleostei</taxon>
        <taxon>Acanthomorphata</taxon>
        <taxon>Eupercaria</taxon>
        <taxon>Centrarchiformes</taxon>
        <taxon>Terapontoidei</taxon>
        <taxon>Terapontidae</taxon>
        <taxon>Scortum</taxon>
    </lineage>
</organism>
<evidence type="ECO:0000313" key="2">
    <source>
        <dbReference type="Proteomes" id="UP000831701"/>
    </source>
</evidence>
<gene>
    <name evidence="1" type="ORF">L3Q82_010915</name>
</gene>
<dbReference type="Proteomes" id="UP000831701">
    <property type="component" value="Chromosome 13"/>
</dbReference>
<name>A0ACB8W7S3_9TELE</name>
<feature type="non-terminal residue" evidence="1">
    <location>
        <position position="271"/>
    </location>
</feature>
<keyword evidence="2" id="KW-1185">Reference proteome</keyword>